<dbReference type="GO" id="GO:0008654">
    <property type="term" value="P:phospholipid biosynthetic process"/>
    <property type="evidence" value="ECO:0007669"/>
    <property type="project" value="UniProtKB-ARBA"/>
</dbReference>
<evidence type="ECO:0000256" key="7">
    <source>
        <dbReference type="RuleBase" id="RU004466"/>
    </source>
</evidence>
<dbReference type="SFLD" id="SFLDS00005">
    <property type="entry name" value="Isoprenoid_Synthase_Type_I"/>
    <property type="match status" value="1"/>
</dbReference>
<evidence type="ECO:0000256" key="3">
    <source>
        <dbReference type="ARBA" id="ARBA00022679"/>
    </source>
</evidence>
<dbReference type="SUPFAM" id="SSF48576">
    <property type="entry name" value="Terpenoid synthases"/>
    <property type="match status" value="1"/>
</dbReference>
<dbReference type="GO" id="GO:0004659">
    <property type="term" value="F:prenyltransferase activity"/>
    <property type="evidence" value="ECO:0007669"/>
    <property type="project" value="InterPro"/>
</dbReference>
<gene>
    <name evidence="8" type="ORF">D7V32_00625</name>
</gene>
<dbReference type="PROSITE" id="PS00444">
    <property type="entry name" value="POLYPRENYL_SYNTHASE_2"/>
    <property type="match status" value="1"/>
</dbReference>
<comment type="cofactor">
    <cofactor evidence="1">
        <name>Mg(2+)</name>
        <dbReference type="ChEBI" id="CHEBI:18420"/>
    </cofactor>
</comment>
<evidence type="ECO:0000256" key="4">
    <source>
        <dbReference type="ARBA" id="ARBA00022723"/>
    </source>
</evidence>
<dbReference type="InterPro" id="IPR033749">
    <property type="entry name" value="Polyprenyl_synt_CS"/>
</dbReference>
<dbReference type="InterPro" id="IPR008949">
    <property type="entry name" value="Isoprenoid_synthase_dom_sf"/>
</dbReference>
<keyword evidence="5" id="KW-0460">Magnesium</keyword>
<dbReference type="GO" id="GO:0016114">
    <property type="term" value="P:terpenoid biosynthetic process"/>
    <property type="evidence" value="ECO:0007669"/>
    <property type="project" value="UniProtKB-ARBA"/>
</dbReference>
<evidence type="ECO:0000313" key="9">
    <source>
        <dbReference type="Proteomes" id="UP000282388"/>
    </source>
</evidence>
<dbReference type="Proteomes" id="UP000282388">
    <property type="component" value="Unassembled WGS sequence"/>
</dbReference>
<evidence type="ECO:0000256" key="2">
    <source>
        <dbReference type="ARBA" id="ARBA00006706"/>
    </source>
</evidence>
<reference evidence="8 9" key="1">
    <citation type="submission" date="2018-09" db="EMBL/GenBank/DDBJ databases">
        <title>The draft genome of Acinetobacter spp. strains.</title>
        <authorList>
            <person name="Qin J."/>
            <person name="Feng Y."/>
            <person name="Zong Z."/>
        </authorList>
    </citation>
    <scope>NUCLEOTIDE SEQUENCE [LARGE SCALE GENOMIC DNA]</scope>
    <source>
        <strain evidence="8 9">WCHAc060012</strain>
    </source>
</reference>
<comment type="caution">
    <text evidence="8">The sequence shown here is derived from an EMBL/GenBank/DDBJ whole genome shotgun (WGS) entry which is preliminary data.</text>
</comment>
<dbReference type="NCBIfam" id="NF045485">
    <property type="entry name" value="FPPsyn"/>
    <property type="match status" value="1"/>
</dbReference>
<comment type="similarity">
    <text evidence="2 7">Belongs to the FPP/GGPP synthase family.</text>
</comment>
<dbReference type="GO" id="GO:0046872">
    <property type="term" value="F:metal ion binding"/>
    <property type="evidence" value="ECO:0007669"/>
    <property type="project" value="UniProtKB-KW"/>
</dbReference>
<dbReference type="PANTHER" id="PTHR43281">
    <property type="entry name" value="FARNESYL DIPHOSPHATE SYNTHASE"/>
    <property type="match status" value="1"/>
</dbReference>
<evidence type="ECO:0000313" key="8">
    <source>
        <dbReference type="EMBL" id="RKG34608.1"/>
    </source>
</evidence>
<dbReference type="FunFam" id="1.10.600.10:FF:000001">
    <property type="entry name" value="Geranylgeranyl diphosphate synthase"/>
    <property type="match status" value="1"/>
</dbReference>
<organism evidence="8 9">
    <name type="scientific">Acinetobacter tianfuensis</name>
    <dbReference type="NCBI Taxonomy" id="2419603"/>
    <lineage>
        <taxon>Bacteria</taxon>
        <taxon>Pseudomonadati</taxon>
        <taxon>Pseudomonadota</taxon>
        <taxon>Gammaproteobacteria</taxon>
        <taxon>Moraxellales</taxon>
        <taxon>Moraxellaceae</taxon>
        <taxon>Acinetobacter</taxon>
    </lineage>
</organism>
<evidence type="ECO:0000256" key="6">
    <source>
        <dbReference type="ARBA" id="ARBA00023229"/>
    </source>
</evidence>
<keyword evidence="4" id="KW-0479">Metal-binding</keyword>
<dbReference type="CDD" id="cd00685">
    <property type="entry name" value="Trans_IPPS_HT"/>
    <property type="match status" value="1"/>
</dbReference>
<dbReference type="InterPro" id="IPR053378">
    <property type="entry name" value="Prenyl_diphosphate_synthase"/>
</dbReference>
<keyword evidence="9" id="KW-1185">Reference proteome</keyword>
<proteinExistence type="inferred from homology"/>
<keyword evidence="6" id="KW-0414">Isoprene biosynthesis</keyword>
<dbReference type="RefSeq" id="WP_120400991.1">
    <property type="nucleotide sequence ID" value="NZ_RAXV01000001.1"/>
</dbReference>
<keyword evidence="3 7" id="KW-0808">Transferase</keyword>
<dbReference type="SFLD" id="SFLDG01017">
    <property type="entry name" value="Polyprenyl_Transferase_Like"/>
    <property type="match status" value="1"/>
</dbReference>
<dbReference type="Pfam" id="PF00348">
    <property type="entry name" value="polyprenyl_synt"/>
    <property type="match status" value="1"/>
</dbReference>
<evidence type="ECO:0000256" key="5">
    <source>
        <dbReference type="ARBA" id="ARBA00022842"/>
    </source>
</evidence>
<dbReference type="GO" id="GO:0005737">
    <property type="term" value="C:cytoplasm"/>
    <property type="evidence" value="ECO:0007669"/>
    <property type="project" value="UniProtKB-ARBA"/>
</dbReference>
<dbReference type="AlphaFoldDB" id="A0A3A8EKB4"/>
<dbReference type="EMBL" id="RAXV01000001">
    <property type="protein sequence ID" value="RKG34608.1"/>
    <property type="molecule type" value="Genomic_DNA"/>
</dbReference>
<evidence type="ECO:0000256" key="1">
    <source>
        <dbReference type="ARBA" id="ARBA00001946"/>
    </source>
</evidence>
<dbReference type="PANTHER" id="PTHR43281:SF1">
    <property type="entry name" value="FARNESYL DIPHOSPHATE SYNTHASE"/>
    <property type="match status" value="1"/>
</dbReference>
<dbReference type="InterPro" id="IPR000092">
    <property type="entry name" value="Polyprenyl_synt"/>
</dbReference>
<dbReference type="OrthoDB" id="9805316at2"/>
<dbReference type="Gene3D" id="1.10.600.10">
    <property type="entry name" value="Farnesyl Diphosphate Synthase"/>
    <property type="match status" value="1"/>
</dbReference>
<protein>
    <submittedName>
        <fullName evidence="8">Polyprenyl synthetase family protein</fullName>
    </submittedName>
</protein>
<name>A0A3A8EKB4_9GAMM</name>
<accession>A0A3A8EKB4</accession>
<sequence length="303" mass="32659">MSSLTDVQAHALTEAQQRISQDLLTALDAFYIPEPLKGAVYHAVMLGGKRVRPALSYAAAALKPNTNYAAVRRAAVAVEFIHCYSLAHDDLPCMDNDLLRRGQPTCHAAFGEDTALLAGDILQSMAFEILGSRLFDQGPAVDSSIVLKQMQILATASSKMVNGQVLDIQAEGKHVDQEALENIHRNKTGALISAAIMMAAVTIFDGTDAAIPKLREFGLAIGLAFQVQDDILDIISDTAMLGKTAGKDQQADKSTYPALMGLENAQAYAKELHDQALNALSYFEAEQAAELLNIVQFLLSRKS</sequence>